<feature type="transmembrane region" description="Helical" evidence="7">
    <location>
        <begin position="217"/>
        <end position="236"/>
    </location>
</feature>
<dbReference type="GO" id="GO:0055085">
    <property type="term" value="P:transmembrane transport"/>
    <property type="evidence" value="ECO:0007669"/>
    <property type="project" value="InterPro"/>
</dbReference>
<dbReference type="SUPFAM" id="SSF161098">
    <property type="entry name" value="MetI-like"/>
    <property type="match status" value="1"/>
</dbReference>
<dbReference type="InterPro" id="IPR035906">
    <property type="entry name" value="MetI-like_sf"/>
</dbReference>
<comment type="caution">
    <text evidence="9">The sequence shown here is derived from an EMBL/GenBank/DDBJ whole genome shotgun (WGS) entry which is preliminary data.</text>
</comment>
<evidence type="ECO:0000256" key="4">
    <source>
        <dbReference type="ARBA" id="ARBA00022692"/>
    </source>
</evidence>
<proteinExistence type="predicted"/>
<evidence type="ECO:0000256" key="7">
    <source>
        <dbReference type="SAM" id="Phobius"/>
    </source>
</evidence>
<dbReference type="Gene3D" id="1.10.3720.10">
    <property type="entry name" value="MetI-like"/>
    <property type="match status" value="1"/>
</dbReference>
<keyword evidence="6 7" id="KW-0472">Membrane</keyword>
<evidence type="ECO:0000256" key="6">
    <source>
        <dbReference type="ARBA" id="ARBA00023136"/>
    </source>
</evidence>
<keyword evidence="3" id="KW-1003">Cell membrane</keyword>
<dbReference type="Pfam" id="PF00528">
    <property type="entry name" value="BPD_transp_1"/>
    <property type="match status" value="1"/>
</dbReference>
<dbReference type="GO" id="GO:0010438">
    <property type="term" value="P:cellular response to sulfur starvation"/>
    <property type="evidence" value="ECO:0007669"/>
    <property type="project" value="TreeGrafter"/>
</dbReference>
<protein>
    <submittedName>
        <fullName evidence="9">Putative aliphatic sulfonates transport permease protein SsuC</fullName>
    </submittedName>
</protein>
<evidence type="ECO:0000256" key="5">
    <source>
        <dbReference type="ARBA" id="ARBA00022989"/>
    </source>
</evidence>
<feature type="domain" description="ABC transmembrane type-1" evidence="8">
    <location>
        <begin position="55"/>
        <end position="235"/>
    </location>
</feature>
<reference evidence="9" key="1">
    <citation type="submission" date="2019-08" db="EMBL/GenBank/DDBJ databases">
        <authorList>
            <person name="Kucharzyk K."/>
            <person name="Murdoch R.W."/>
            <person name="Higgins S."/>
            <person name="Loffler F."/>
        </authorList>
    </citation>
    <scope>NUCLEOTIDE SEQUENCE</scope>
</reference>
<dbReference type="PROSITE" id="PS50928">
    <property type="entry name" value="ABC_TM1"/>
    <property type="match status" value="1"/>
</dbReference>
<dbReference type="InterPro" id="IPR000515">
    <property type="entry name" value="MetI-like"/>
</dbReference>
<sequence>MKHWKNGLVLPLILLLLWWLLTEYEVFSAYLLPSPQATLKVFWQLCQDGTLGRNLYVSLTRVFAGFFCACLAALPLGIICGRSRYFSTFCWPTLEFVRHVPPLASIPLIILWFGIDEASKLVIIFLASFFPLFLNTYSGVKNCDQKLLEVGSSLHFTPWQKARYIQLPAALPAITVGLQLSLGYSWRALIGAELIAASSGIGYMILDAEQMSRPDVVLVGILCIGIVGSLIDWLFINITQKLMPWQENSRN</sequence>
<name>A0A644UIS1_9ZZZZ</name>
<keyword evidence="5 7" id="KW-1133">Transmembrane helix</keyword>
<feature type="transmembrane region" description="Helical" evidence="7">
    <location>
        <begin position="186"/>
        <end position="205"/>
    </location>
</feature>
<feature type="transmembrane region" description="Helical" evidence="7">
    <location>
        <begin position="62"/>
        <end position="84"/>
    </location>
</feature>
<accession>A0A644UIS1</accession>
<evidence type="ECO:0000256" key="2">
    <source>
        <dbReference type="ARBA" id="ARBA00022448"/>
    </source>
</evidence>
<evidence type="ECO:0000313" key="9">
    <source>
        <dbReference type="EMBL" id="MPL78906.1"/>
    </source>
</evidence>
<evidence type="ECO:0000259" key="8">
    <source>
        <dbReference type="PROSITE" id="PS50928"/>
    </source>
</evidence>
<keyword evidence="2" id="KW-0813">Transport</keyword>
<comment type="subcellular location">
    <subcellularLocation>
        <location evidence="1">Cell membrane</location>
        <topology evidence="1">Multi-pass membrane protein</topology>
    </subcellularLocation>
</comment>
<dbReference type="PANTHER" id="PTHR30151">
    <property type="entry name" value="ALKANE SULFONATE ABC TRANSPORTER-RELATED, MEMBRANE SUBUNIT"/>
    <property type="match status" value="1"/>
</dbReference>
<dbReference type="GO" id="GO:0005886">
    <property type="term" value="C:plasma membrane"/>
    <property type="evidence" value="ECO:0007669"/>
    <property type="project" value="UniProtKB-SubCell"/>
</dbReference>
<evidence type="ECO:0000256" key="3">
    <source>
        <dbReference type="ARBA" id="ARBA00022475"/>
    </source>
</evidence>
<dbReference type="AlphaFoldDB" id="A0A644UIS1"/>
<dbReference type="CDD" id="cd06261">
    <property type="entry name" value="TM_PBP2"/>
    <property type="match status" value="1"/>
</dbReference>
<feature type="transmembrane region" description="Helical" evidence="7">
    <location>
        <begin position="96"/>
        <end position="115"/>
    </location>
</feature>
<evidence type="ECO:0000256" key="1">
    <source>
        <dbReference type="ARBA" id="ARBA00004651"/>
    </source>
</evidence>
<dbReference type="EMBL" id="VSSQ01000121">
    <property type="protein sequence ID" value="MPL78906.1"/>
    <property type="molecule type" value="Genomic_DNA"/>
</dbReference>
<keyword evidence="4 7" id="KW-0812">Transmembrane</keyword>
<feature type="transmembrane region" description="Helical" evidence="7">
    <location>
        <begin position="121"/>
        <end position="140"/>
    </location>
</feature>
<organism evidence="9">
    <name type="scientific">bioreactor metagenome</name>
    <dbReference type="NCBI Taxonomy" id="1076179"/>
    <lineage>
        <taxon>unclassified sequences</taxon>
        <taxon>metagenomes</taxon>
        <taxon>ecological metagenomes</taxon>
    </lineage>
</organism>
<dbReference type="PANTHER" id="PTHR30151:SF25">
    <property type="entry name" value="TAURINE TRANSPORT SYSTEM PERMEASE PROTEIN TAUC"/>
    <property type="match status" value="1"/>
</dbReference>
<dbReference type="FunFam" id="1.10.3720.10:FF:000003">
    <property type="entry name" value="Aliphatic sulfonate ABC transporter permease"/>
    <property type="match status" value="1"/>
</dbReference>
<gene>
    <name evidence="9" type="primary">ssuC_9</name>
    <name evidence="9" type="ORF">SDC9_24778</name>
</gene>